<dbReference type="EMBL" id="JALGAR010000001">
    <property type="protein sequence ID" value="MCI4657252.1"/>
    <property type="molecule type" value="Genomic_DNA"/>
</dbReference>
<comment type="caution">
    <text evidence="1">The sequence shown here is derived from an EMBL/GenBank/DDBJ whole genome shotgun (WGS) entry which is preliminary data.</text>
</comment>
<evidence type="ECO:0000313" key="1">
    <source>
        <dbReference type="EMBL" id="MCI4657252.1"/>
    </source>
</evidence>
<protein>
    <submittedName>
        <fullName evidence="1">Acyl-CoA dehydrogenase</fullName>
    </submittedName>
</protein>
<proteinExistence type="predicted"/>
<sequence>MSESDTEITSGPVRLDRSQLGAGDDDLRVVADRAFQVNGNTQAALRLAVSLGVRLDGAGPGSGRTERLFDTLATVAAADLTAARVVEAHLDALSILEQAADSGAGHHVESGDGRTWGVFAAEGRGTRLEARQTESGWRLDGVKPWCSLAGSLSHALVTAHTSETTRRLFVVDLRVPGITVSDGTWVARGLAALPSGPVDFRGVPAEPIGVDGWYLDRPGFAWGGIGVAACWWGGAVGVARRVYRDAEERTPDQIGLAHLGAIDILLTASGQALAAAATSIDDGTATGTRGAVRAARVRGLVAGTAESVIERAGHALGPSPLAFDSRHAQRVADLQLYIRQHHAERDEARLGVLLLDGARANAPW</sequence>
<dbReference type="InterPro" id="IPR009100">
    <property type="entry name" value="AcylCoA_DH/oxidase_NM_dom_sf"/>
</dbReference>
<dbReference type="GO" id="GO:0016627">
    <property type="term" value="F:oxidoreductase activity, acting on the CH-CH group of donors"/>
    <property type="evidence" value="ECO:0007669"/>
    <property type="project" value="InterPro"/>
</dbReference>
<evidence type="ECO:0000313" key="2">
    <source>
        <dbReference type="Proteomes" id="UP001165341"/>
    </source>
</evidence>
<keyword evidence="2" id="KW-1185">Reference proteome</keyword>
<dbReference type="RefSeq" id="WP_243011216.1">
    <property type="nucleotide sequence ID" value="NZ_JALGAR010000001.1"/>
</dbReference>
<dbReference type="SUPFAM" id="SSF56645">
    <property type="entry name" value="Acyl-CoA dehydrogenase NM domain-like"/>
    <property type="match status" value="1"/>
</dbReference>
<gene>
    <name evidence="1" type="ORF">MQH31_05430</name>
</gene>
<dbReference type="AlphaFoldDB" id="A0AA41QUK1"/>
<dbReference type="Gene3D" id="2.40.110.10">
    <property type="entry name" value="Butyryl-CoA Dehydrogenase, subunit A, domain 2"/>
    <property type="match status" value="1"/>
</dbReference>
<reference evidence="1" key="1">
    <citation type="submission" date="2022-03" db="EMBL/GenBank/DDBJ databases">
        <title>Cryobacterium sp. nov. strain ZS14-85, isolated from Antarctic soil.</title>
        <authorList>
            <person name="Li J."/>
            <person name="Niu G."/>
        </authorList>
    </citation>
    <scope>NUCLEOTIDE SEQUENCE</scope>
    <source>
        <strain evidence="1">ZS14-85</strain>
    </source>
</reference>
<accession>A0AA41QUK1</accession>
<name>A0AA41QUK1_9MICO</name>
<organism evidence="1 2">
    <name type="scientific">Cryobacterium zhongshanensis</name>
    <dbReference type="NCBI Taxonomy" id="2928153"/>
    <lineage>
        <taxon>Bacteria</taxon>
        <taxon>Bacillati</taxon>
        <taxon>Actinomycetota</taxon>
        <taxon>Actinomycetes</taxon>
        <taxon>Micrococcales</taxon>
        <taxon>Microbacteriaceae</taxon>
        <taxon>Cryobacterium</taxon>
    </lineage>
</organism>
<dbReference type="InterPro" id="IPR046373">
    <property type="entry name" value="Acyl-CoA_Oxase/DH_mid-dom_sf"/>
</dbReference>
<dbReference type="Proteomes" id="UP001165341">
    <property type="component" value="Unassembled WGS sequence"/>
</dbReference>